<comment type="similarity">
    <text evidence="1">Belongs to the isochorismatase family.</text>
</comment>
<dbReference type="InterPro" id="IPR052347">
    <property type="entry name" value="Isochorismatase_Nicotinamidase"/>
</dbReference>
<dbReference type="RefSeq" id="WP_244979500.1">
    <property type="nucleotide sequence ID" value="NZ_CP047357.1"/>
</dbReference>
<comment type="caution">
    <text evidence="10">The sequence shown here is derived from an EMBL/GenBank/DDBJ whole genome shotgun (WGS) entry which is preliminary data.</text>
</comment>
<feature type="region of interest" description="Disordered" evidence="8">
    <location>
        <begin position="1"/>
        <end position="57"/>
    </location>
</feature>
<feature type="domain" description="Isochorismatase-like" evidence="9">
    <location>
        <begin position="81"/>
        <end position="274"/>
    </location>
</feature>
<dbReference type="InterPro" id="IPR036380">
    <property type="entry name" value="Isochorismatase-like_sf"/>
</dbReference>
<dbReference type="PANTHER" id="PTHR11080:SF2">
    <property type="entry name" value="LD05707P"/>
    <property type="match status" value="1"/>
</dbReference>
<evidence type="ECO:0000256" key="4">
    <source>
        <dbReference type="ARBA" id="ARBA00022801"/>
    </source>
</evidence>
<evidence type="ECO:0000256" key="3">
    <source>
        <dbReference type="ARBA" id="ARBA00022723"/>
    </source>
</evidence>
<proteinExistence type="inferred from homology"/>
<organism evidence="10 11">
    <name type="scientific">Corynebacterium freneyi</name>
    <dbReference type="NCBI Taxonomy" id="134034"/>
    <lineage>
        <taxon>Bacteria</taxon>
        <taxon>Bacillati</taxon>
        <taxon>Actinomycetota</taxon>
        <taxon>Actinomycetes</taxon>
        <taxon>Mycobacteriales</taxon>
        <taxon>Corynebacteriaceae</taxon>
        <taxon>Corynebacterium</taxon>
    </lineage>
</organism>
<feature type="compositionally biased region" description="Basic and acidic residues" evidence="8">
    <location>
        <begin position="8"/>
        <end position="21"/>
    </location>
</feature>
<name>A0ABS4U794_9CORY</name>
<dbReference type="EMBL" id="JAGINY010000001">
    <property type="protein sequence ID" value="MBP2332075.1"/>
    <property type="molecule type" value="Genomic_DNA"/>
</dbReference>
<dbReference type="GO" id="GO:0008936">
    <property type="term" value="F:nicotinamidase activity"/>
    <property type="evidence" value="ECO:0007669"/>
    <property type="project" value="UniProtKB-EC"/>
</dbReference>
<reference evidence="10 11" key="1">
    <citation type="submission" date="2021-03" db="EMBL/GenBank/DDBJ databases">
        <title>Sequencing the genomes of 1000 actinobacteria strains.</title>
        <authorList>
            <person name="Klenk H.-P."/>
        </authorList>
    </citation>
    <scope>NUCLEOTIDE SEQUENCE [LARGE SCALE GENOMIC DNA]</scope>
    <source>
        <strain evidence="10 11">DSM 44506</strain>
    </source>
</reference>
<gene>
    <name evidence="10" type="ORF">JOF33_000774</name>
</gene>
<dbReference type="PANTHER" id="PTHR11080">
    <property type="entry name" value="PYRAZINAMIDASE/NICOTINAMIDASE"/>
    <property type="match status" value="1"/>
</dbReference>
<evidence type="ECO:0000313" key="11">
    <source>
        <dbReference type="Proteomes" id="UP001519305"/>
    </source>
</evidence>
<dbReference type="InterPro" id="IPR000868">
    <property type="entry name" value="Isochorismatase-like_dom"/>
</dbReference>
<protein>
    <recommendedName>
        <fullName evidence="6">nicotinamidase</fullName>
        <ecNumber evidence="6">3.5.1.19</ecNumber>
    </recommendedName>
    <alternativeName>
        <fullName evidence="7">Nicotinamide deamidase</fullName>
    </alternativeName>
</protein>
<dbReference type="EC" id="3.5.1.19" evidence="6"/>
<dbReference type="Proteomes" id="UP001519305">
    <property type="component" value="Unassembled WGS sequence"/>
</dbReference>
<keyword evidence="11" id="KW-1185">Reference proteome</keyword>
<evidence type="ECO:0000313" key="10">
    <source>
        <dbReference type="EMBL" id="MBP2332075.1"/>
    </source>
</evidence>
<evidence type="ECO:0000256" key="2">
    <source>
        <dbReference type="ARBA" id="ARBA00022642"/>
    </source>
</evidence>
<keyword evidence="4 10" id="KW-0378">Hydrolase</keyword>
<dbReference type="SUPFAM" id="SSF52499">
    <property type="entry name" value="Isochorismatase-like hydrolases"/>
    <property type="match status" value="1"/>
</dbReference>
<evidence type="ECO:0000259" key="9">
    <source>
        <dbReference type="Pfam" id="PF00857"/>
    </source>
</evidence>
<keyword evidence="3" id="KW-0479">Metal-binding</keyword>
<comment type="pathway">
    <text evidence="5">Cofactor biosynthesis; nicotinate biosynthesis; nicotinate from nicotinamide: step 1/1.</text>
</comment>
<evidence type="ECO:0000256" key="5">
    <source>
        <dbReference type="ARBA" id="ARBA00037900"/>
    </source>
</evidence>
<sequence length="276" mass="29710">MNEQENQPGRRPERLDLRPDPAGDPVEPSNAPGAPQADPLQIPDDPSQMTSRRPSFAETYRAVQTANREQAVDDPEERPTTAFVVVDAQNDFSEGGSLAVDGAVEAYRATYLHLAGRAGKYSVLVTTRDNHIDPGTHWSETPDYVDTWPRHCAAGEHGSQFHPEMIRALDYFAMTNPHAVRIDVTKGEFEAAYSGFEGKTEAGVALADALRAADVTHLEVVGVATDHCVRATVLDALREGFDVTVHANQTAAVDADRGAAALREMADAGAEIVAAP</sequence>
<keyword evidence="2" id="KW-0662">Pyridine nucleotide biosynthesis</keyword>
<evidence type="ECO:0000256" key="6">
    <source>
        <dbReference type="ARBA" id="ARBA00039017"/>
    </source>
</evidence>
<evidence type="ECO:0000256" key="1">
    <source>
        <dbReference type="ARBA" id="ARBA00006336"/>
    </source>
</evidence>
<dbReference type="Gene3D" id="3.40.50.850">
    <property type="entry name" value="Isochorismatase-like"/>
    <property type="match status" value="1"/>
</dbReference>
<accession>A0ABS4U794</accession>
<evidence type="ECO:0000256" key="7">
    <source>
        <dbReference type="ARBA" id="ARBA00043224"/>
    </source>
</evidence>
<evidence type="ECO:0000256" key="8">
    <source>
        <dbReference type="SAM" id="MobiDB-lite"/>
    </source>
</evidence>
<dbReference type="Pfam" id="PF00857">
    <property type="entry name" value="Isochorismatase"/>
    <property type="match status" value="1"/>
</dbReference>